<evidence type="ECO:0000313" key="4">
    <source>
        <dbReference type="EMBL" id="MDM4017708.1"/>
    </source>
</evidence>
<dbReference type="Pfam" id="PF07587">
    <property type="entry name" value="PSD1"/>
    <property type="match status" value="1"/>
</dbReference>
<accession>A0ABT7PMZ8</accession>
<evidence type="ECO:0000313" key="5">
    <source>
        <dbReference type="Proteomes" id="UP001239462"/>
    </source>
</evidence>
<feature type="domain" description="DUF1553" evidence="2">
    <location>
        <begin position="720"/>
        <end position="981"/>
    </location>
</feature>
<organism evidence="4 5">
    <name type="scientific">Roseiconus lacunae</name>
    <dbReference type="NCBI Taxonomy" id="2605694"/>
    <lineage>
        <taxon>Bacteria</taxon>
        <taxon>Pseudomonadati</taxon>
        <taxon>Planctomycetota</taxon>
        <taxon>Planctomycetia</taxon>
        <taxon>Pirellulales</taxon>
        <taxon>Pirellulaceae</taxon>
        <taxon>Roseiconus</taxon>
    </lineage>
</organism>
<comment type="caution">
    <text evidence="4">The sequence shown here is derived from an EMBL/GenBank/DDBJ whole genome shotgun (WGS) entry which is preliminary data.</text>
</comment>
<proteinExistence type="predicted"/>
<name>A0ABT7PMZ8_9BACT</name>
<protein>
    <submittedName>
        <fullName evidence="4">PSD1 and planctomycete cytochrome C domain-containing protein</fullName>
    </submittedName>
</protein>
<dbReference type="PANTHER" id="PTHR35889:SF3">
    <property type="entry name" value="F-BOX DOMAIN-CONTAINING PROTEIN"/>
    <property type="match status" value="1"/>
</dbReference>
<dbReference type="RefSeq" id="WP_289165231.1">
    <property type="nucleotide sequence ID" value="NZ_JASZZN010000016.1"/>
</dbReference>
<dbReference type="PANTHER" id="PTHR35889">
    <property type="entry name" value="CYCLOINULO-OLIGOSACCHARIDE FRUCTANOTRANSFERASE-RELATED"/>
    <property type="match status" value="1"/>
</dbReference>
<dbReference type="Proteomes" id="UP001239462">
    <property type="component" value="Unassembled WGS sequence"/>
</dbReference>
<dbReference type="InterPro" id="IPR011429">
    <property type="entry name" value="Cyt_c_Planctomycete-type"/>
</dbReference>
<evidence type="ECO:0000259" key="2">
    <source>
        <dbReference type="Pfam" id="PF07587"/>
    </source>
</evidence>
<dbReference type="InterPro" id="IPR022655">
    <property type="entry name" value="DUF1553"/>
</dbReference>
<feature type="domain" description="DUF1549" evidence="1">
    <location>
        <begin position="164"/>
        <end position="370"/>
    </location>
</feature>
<dbReference type="Pfam" id="PF07583">
    <property type="entry name" value="PSCyt2"/>
    <property type="match status" value="1"/>
</dbReference>
<feature type="domain" description="Cytochrome C Planctomycete-type" evidence="3">
    <location>
        <begin position="49"/>
        <end position="109"/>
    </location>
</feature>
<sequence>MILSLRRLRTSLPTWIGIGLVCLPNPTSSANDAPVNFNREVRPILAKHCYACHGPDEETRAADLRLDTESGSRADLGGYRAIEPGDPEESELVLRITSDDDDLRMPPADSHRPLKASEIETIRRWIADGGKYERHWAFVPPTLPKVPRPQKSSVERSASWCRSPIDRFVIARLEQAGLSPNREADRVSLVRRLYLDLLGIVPPIDVVDGFLADKRPDAYERLVDQLLASPRYGERFGRSWLDLARYSDTNGYEKDRPRTIWPYRDWVIQAMNQDMPYDQFSIEQLAGDMLDDATLQQKIATGFHRNTMLNEEGGIDPLEYRFYAMVDRVATTGTVWMGLTTGCAQCHTHKFDPITHTDYFGLMALMNNADEPEMNADPAPVVAKRKAIEHQADALERETVQQLLFADDKDPTASEQFDHWCQQRIDELSAWETLVPGEMKSTMPMLELLDDGSILASGDATKRDVYTLTMPPTDGKPITAIRLEALTHASLPARGPGLAFYEGRRGDFFLSEMKVFAGEQSIELAVGTTSIPNSKPGNGKTYPGNVLDDDGSTGWSIPGGSGQTHRLVIPLAQPMTFENPWTIELLFERHYVAGLGRFRVSVTSDEQPQASVLPVEVQQQARLTSESSEQLSKWPTDVLQTLAIEFLRQAPVMKEQRQPIEKLRKSAPSGVRTLVMRERPIGHPRETRRHHRGEYLQAKEVVQPAVPEFLADASSKQPENRLELAEWLVSENNPLVGRVTANRAWRQFFGTGIVKTSGDFGTQSELPSHPELLDYLGQRLRDQSSTGWDWSLKRLHREIVLSATYRQAVGPAPATDPENRLLSSFPYRRYDAERIRDAFLSASGLIANQIGGPSVRPPQPDAVTQIAYGKPAWPVSSGSDRYRRSLYTFSKRTAPFAAYATFDGPSGEICLAKRDRSTTPLQALTLLNDGMYIEIADALAEQAIRDCGGTEASPDQIITRLFRRVLSRYPSDDELDSILAFYDSQTDHESPWMLVARALMNLDEAITTP</sequence>
<evidence type="ECO:0000259" key="1">
    <source>
        <dbReference type="Pfam" id="PF07583"/>
    </source>
</evidence>
<dbReference type="InterPro" id="IPR011444">
    <property type="entry name" value="DUF1549"/>
</dbReference>
<keyword evidence="5" id="KW-1185">Reference proteome</keyword>
<evidence type="ECO:0000259" key="3">
    <source>
        <dbReference type="Pfam" id="PF07635"/>
    </source>
</evidence>
<reference evidence="4 5" key="1">
    <citation type="submission" date="2023-06" db="EMBL/GenBank/DDBJ databases">
        <title>Roseiconus lacunae JC819 isolated from Gulf of Mannar region, Tamil Nadu.</title>
        <authorList>
            <person name="Pk S."/>
            <person name="Ch S."/>
            <person name="Ch V.R."/>
        </authorList>
    </citation>
    <scope>NUCLEOTIDE SEQUENCE [LARGE SCALE GENOMIC DNA]</scope>
    <source>
        <strain evidence="4 5">JC819</strain>
    </source>
</reference>
<gene>
    <name evidence="4" type="ORF">QTN89_19830</name>
</gene>
<dbReference type="InterPro" id="IPR036909">
    <property type="entry name" value="Cyt_c-like_dom_sf"/>
</dbReference>
<dbReference type="Pfam" id="PF07635">
    <property type="entry name" value="PSCyt1"/>
    <property type="match status" value="1"/>
</dbReference>
<dbReference type="EMBL" id="JASZZN010000016">
    <property type="protein sequence ID" value="MDM4017708.1"/>
    <property type="molecule type" value="Genomic_DNA"/>
</dbReference>
<dbReference type="SUPFAM" id="SSF46626">
    <property type="entry name" value="Cytochrome c"/>
    <property type="match status" value="1"/>
</dbReference>